<reference evidence="1 2" key="1">
    <citation type="submission" date="2024-04" db="EMBL/GenBank/DDBJ databases">
        <title>Human intestinal bacterial collection.</title>
        <authorList>
            <person name="Pauvert C."/>
            <person name="Hitch T.C.A."/>
            <person name="Clavel T."/>
        </authorList>
    </citation>
    <scope>NUCLEOTIDE SEQUENCE [LARGE SCALE GENOMIC DNA]</scope>
    <source>
        <strain evidence="1 2">CLA-AA-H181</strain>
    </source>
</reference>
<sequence>MSEEKRVFCDYTVEQDIFVGNKEVLLGVDKKNTQEHRFMVCYCSYDNPLGVPWPTEAVGTDDYLEAMQVFLDRVQAQVELVRGEQEKYPFNMTPFTIDDCIPDDRKQSIVGKVVVMNAEPKRYEYQHSAYQLVLADGGNGATGGRGQAVFGTCLATGKRARWERYDVMGEIRPERMPEWAAEALAKIQTQEKAKKPHHREER</sequence>
<accession>A0ABV1I9F7</accession>
<organism evidence="1 2">
    <name type="scientific">Coprococcus aceti</name>
    <dbReference type="NCBI Taxonomy" id="2981786"/>
    <lineage>
        <taxon>Bacteria</taxon>
        <taxon>Bacillati</taxon>
        <taxon>Bacillota</taxon>
        <taxon>Clostridia</taxon>
        <taxon>Lachnospirales</taxon>
        <taxon>Lachnospiraceae</taxon>
        <taxon>Coprococcus</taxon>
    </lineage>
</organism>
<protein>
    <recommendedName>
        <fullName evidence="3">DUF4313 domain-containing protein</fullName>
    </recommendedName>
</protein>
<name>A0ABV1I9F7_9FIRM</name>
<evidence type="ECO:0000313" key="2">
    <source>
        <dbReference type="Proteomes" id="UP001494672"/>
    </source>
</evidence>
<dbReference type="EMBL" id="JBBNGJ010000002">
    <property type="protein sequence ID" value="MEQ2592277.1"/>
    <property type="molecule type" value="Genomic_DNA"/>
</dbReference>
<dbReference type="Proteomes" id="UP001494672">
    <property type="component" value="Unassembled WGS sequence"/>
</dbReference>
<evidence type="ECO:0008006" key="3">
    <source>
        <dbReference type="Google" id="ProtNLM"/>
    </source>
</evidence>
<evidence type="ECO:0000313" key="1">
    <source>
        <dbReference type="EMBL" id="MEQ2592277.1"/>
    </source>
</evidence>
<proteinExistence type="predicted"/>
<comment type="caution">
    <text evidence="1">The sequence shown here is derived from an EMBL/GenBank/DDBJ whole genome shotgun (WGS) entry which is preliminary data.</text>
</comment>
<keyword evidence="2" id="KW-1185">Reference proteome</keyword>
<gene>
    <name evidence="1" type="ORF">AAAU18_05025</name>
</gene>